<reference evidence="3 4" key="1">
    <citation type="submission" date="2020-04" db="EMBL/GenBank/DDBJ databases">
        <title>Knoellia sp. isolate from air conditioner.</title>
        <authorList>
            <person name="Chea S."/>
            <person name="Kim D.-U."/>
        </authorList>
    </citation>
    <scope>NUCLEOTIDE SEQUENCE [LARGE SCALE GENOMIC DNA]</scope>
    <source>
        <strain evidence="3 4">DB2414S</strain>
    </source>
</reference>
<keyword evidence="2" id="KW-0472">Membrane</keyword>
<dbReference type="EMBL" id="JABEPQ010000002">
    <property type="protein sequence ID" value="NNM46093.1"/>
    <property type="molecule type" value="Genomic_DNA"/>
</dbReference>
<evidence type="ECO:0000256" key="2">
    <source>
        <dbReference type="SAM" id="Phobius"/>
    </source>
</evidence>
<accession>A0A849HHH2</accession>
<evidence type="ECO:0000313" key="4">
    <source>
        <dbReference type="Proteomes" id="UP000588586"/>
    </source>
</evidence>
<dbReference type="RefSeq" id="WP_171243241.1">
    <property type="nucleotide sequence ID" value="NZ_JABEPQ010000002.1"/>
</dbReference>
<comment type="caution">
    <text evidence="3">The sequence shown here is derived from an EMBL/GenBank/DDBJ whole genome shotgun (WGS) entry which is preliminary data.</text>
</comment>
<keyword evidence="4" id="KW-1185">Reference proteome</keyword>
<feature type="transmembrane region" description="Helical" evidence="2">
    <location>
        <begin position="92"/>
        <end position="112"/>
    </location>
</feature>
<gene>
    <name evidence="3" type="ORF">HJG52_08730</name>
</gene>
<evidence type="ECO:0000256" key="1">
    <source>
        <dbReference type="SAM" id="MobiDB-lite"/>
    </source>
</evidence>
<feature type="transmembrane region" description="Helical" evidence="2">
    <location>
        <begin position="48"/>
        <end position="71"/>
    </location>
</feature>
<feature type="region of interest" description="Disordered" evidence="1">
    <location>
        <begin position="153"/>
        <end position="176"/>
    </location>
</feature>
<keyword evidence="2" id="KW-1133">Transmembrane helix</keyword>
<feature type="compositionally biased region" description="Basic and acidic residues" evidence="1">
    <location>
        <begin position="153"/>
        <end position="164"/>
    </location>
</feature>
<name>A0A849HHH2_9MICO</name>
<protein>
    <submittedName>
        <fullName evidence="3">Uncharacterized protein</fullName>
    </submittedName>
</protein>
<organism evidence="3 4">
    <name type="scientific">Knoellia koreensis</name>
    <dbReference type="NCBI Taxonomy" id="2730921"/>
    <lineage>
        <taxon>Bacteria</taxon>
        <taxon>Bacillati</taxon>
        <taxon>Actinomycetota</taxon>
        <taxon>Actinomycetes</taxon>
        <taxon>Micrococcales</taxon>
        <taxon>Intrasporangiaceae</taxon>
        <taxon>Knoellia</taxon>
    </lineage>
</organism>
<dbReference type="Proteomes" id="UP000588586">
    <property type="component" value="Unassembled WGS sequence"/>
</dbReference>
<dbReference type="AlphaFoldDB" id="A0A849HHH2"/>
<evidence type="ECO:0000313" key="3">
    <source>
        <dbReference type="EMBL" id="NNM46093.1"/>
    </source>
</evidence>
<feature type="transmembrane region" description="Helical" evidence="2">
    <location>
        <begin position="118"/>
        <end position="137"/>
    </location>
</feature>
<feature type="transmembrane region" description="Helical" evidence="2">
    <location>
        <begin position="16"/>
        <end position="36"/>
    </location>
</feature>
<proteinExistence type="predicted"/>
<keyword evidence="2" id="KW-0812">Transmembrane</keyword>
<sequence>MTTAQPAAAPLRTTQILVGSVMVALVVITAVMSGVLATDVYPPTWVPWALGVLAVASFLLSNAIGYNVPAIAPSTPPDEAAVAGRLAFQSSLFLRLALSEAVAVIGLVLAFVVQPQTVMTVVIGTVLALALLAWHVWPSARVISKVEQRLDRDGGRSHLSDTLHGRPAGQGGALLS</sequence>